<dbReference type="Gene3D" id="3.90.228.10">
    <property type="match status" value="1"/>
</dbReference>
<name>A0ABP1RK27_9HEXA</name>
<dbReference type="Proteomes" id="UP001642540">
    <property type="component" value="Unassembled WGS sequence"/>
</dbReference>
<protein>
    <recommendedName>
        <fullName evidence="3">Poly [ADP-ribose] polymerase</fullName>
    </recommendedName>
</protein>
<accession>A0ABP1RK27</accession>
<evidence type="ECO:0008006" key="3">
    <source>
        <dbReference type="Google" id="ProtNLM"/>
    </source>
</evidence>
<sequence>MVMGRRMSSRHNGQSHENDVGYLLLCDVLLGNQFTARRPTTTYRRPPPGRNSIVALGSITPNPDEDVRYNGSIIVLFNIIRRK</sequence>
<comment type="caution">
    <text evidence="1">The sequence shown here is derived from an EMBL/GenBank/DDBJ whole genome shotgun (WGS) entry which is preliminary data.</text>
</comment>
<proteinExistence type="predicted"/>
<organism evidence="1 2">
    <name type="scientific">Orchesella dallaii</name>
    <dbReference type="NCBI Taxonomy" id="48710"/>
    <lineage>
        <taxon>Eukaryota</taxon>
        <taxon>Metazoa</taxon>
        <taxon>Ecdysozoa</taxon>
        <taxon>Arthropoda</taxon>
        <taxon>Hexapoda</taxon>
        <taxon>Collembola</taxon>
        <taxon>Entomobryomorpha</taxon>
        <taxon>Entomobryoidea</taxon>
        <taxon>Orchesellidae</taxon>
        <taxon>Orchesellinae</taxon>
        <taxon>Orchesella</taxon>
    </lineage>
</organism>
<dbReference type="EMBL" id="CAXLJM020000076">
    <property type="protein sequence ID" value="CAL8129381.1"/>
    <property type="molecule type" value="Genomic_DNA"/>
</dbReference>
<evidence type="ECO:0000313" key="1">
    <source>
        <dbReference type="EMBL" id="CAL8129381.1"/>
    </source>
</evidence>
<reference evidence="1 2" key="1">
    <citation type="submission" date="2024-08" db="EMBL/GenBank/DDBJ databases">
        <authorList>
            <person name="Cucini C."/>
            <person name="Frati F."/>
        </authorList>
    </citation>
    <scope>NUCLEOTIDE SEQUENCE [LARGE SCALE GENOMIC DNA]</scope>
</reference>
<keyword evidence="2" id="KW-1185">Reference proteome</keyword>
<gene>
    <name evidence="1" type="ORF">ODALV1_LOCUS23133</name>
</gene>
<dbReference type="SUPFAM" id="SSF56399">
    <property type="entry name" value="ADP-ribosylation"/>
    <property type="match status" value="1"/>
</dbReference>
<evidence type="ECO:0000313" key="2">
    <source>
        <dbReference type="Proteomes" id="UP001642540"/>
    </source>
</evidence>